<reference evidence="2" key="1">
    <citation type="submission" date="2021-05" db="EMBL/GenBank/DDBJ databases">
        <authorList>
            <person name="Pietrasiak N."/>
            <person name="Ward R."/>
            <person name="Stajich J.E."/>
            <person name="Kurbessoian T."/>
        </authorList>
    </citation>
    <scope>NUCLEOTIDE SEQUENCE</scope>
    <source>
        <strain evidence="2">UHER 2000/2452</strain>
    </source>
</reference>
<accession>A0A951UMD2</accession>
<name>A0A951UMD2_9CYAN</name>
<feature type="transmembrane region" description="Helical" evidence="1">
    <location>
        <begin position="56"/>
        <end position="76"/>
    </location>
</feature>
<organism evidence="2 3">
    <name type="scientific">Drouetiella hepatica Uher 2000/2452</name>
    <dbReference type="NCBI Taxonomy" id="904376"/>
    <lineage>
        <taxon>Bacteria</taxon>
        <taxon>Bacillati</taxon>
        <taxon>Cyanobacteriota</taxon>
        <taxon>Cyanophyceae</taxon>
        <taxon>Oculatellales</taxon>
        <taxon>Oculatellaceae</taxon>
        <taxon>Drouetiella</taxon>
    </lineage>
</organism>
<feature type="transmembrane region" description="Helical" evidence="1">
    <location>
        <begin position="88"/>
        <end position="108"/>
    </location>
</feature>
<dbReference type="EMBL" id="JAHHHD010000006">
    <property type="protein sequence ID" value="MBW4658534.1"/>
    <property type="molecule type" value="Genomic_DNA"/>
</dbReference>
<keyword evidence="1" id="KW-0812">Transmembrane</keyword>
<proteinExistence type="predicted"/>
<evidence type="ECO:0008006" key="4">
    <source>
        <dbReference type="Google" id="ProtNLM"/>
    </source>
</evidence>
<comment type="caution">
    <text evidence="2">The sequence shown here is derived from an EMBL/GenBank/DDBJ whole genome shotgun (WGS) entry which is preliminary data.</text>
</comment>
<keyword evidence="1" id="KW-0472">Membrane</keyword>
<evidence type="ECO:0000313" key="3">
    <source>
        <dbReference type="Proteomes" id="UP000757435"/>
    </source>
</evidence>
<protein>
    <recommendedName>
        <fullName evidence="4">Peptide chain release factor 1</fullName>
    </recommendedName>
</protein>
<feature type="transmembrane region" description="Helical" evidence="1">
    <location>
        <begin position="12"/>
        <end position="36"/>
    </location>
</feature>
<sequence>MGNPLRRLSRLPWISLMITAVLTSIWIFVMEFFIGFGLARSPLVQQVLITLLSPPLGLIVTLAIGVGVGALGLYLLEIVYANLRIDTGIMWALILCLIVAIALKVTVLAEALPLTLVSLSQTQMIGVVLGVFWKGKRYWR</sequence>
<feature type="transmembrane region" description="Helical" evidence="1">
    <location>
        <begin position="114"/>
        <end position="133"/>
    </location>
</feature>
<gene>
    <name evidence="2" type="ORF">KME15_07655</name>
</gene>
<dbReference type="AlphaFoldDB" id="A0A951UMD2"/>
<evidence type="ECO:0000256" key="1">
    <source>
        <dbReference type="SAM" id="Phobius"/>
    </source>
</evidence>
<keyword evidence="1" id="KW-1133">Transmembrane helix</keyword>
<dbReference type="Proteomes" id="UP000757435">
    <property type="component" value="Unassembled WGS sequence"/>
</dbReference>
<evidence type="ECO:0000313" key="2">
    <source>
        <dbReference type="EMBL" id="MBW4658534.1"/>
    </source>
</evidence>
<reference evidence="2" key="2">
    <citation type="journal article" date="2022" name="Microbiol. Resour. Announc.">
        <title>Metagenome Sequencing to Explore Phylogenomics of Terrestrial Cyanobacteria.</title>
        <authorList>
            <person name="Ward R.D."/>
            <person name="Stajich J.E."/>
            <person name="Johansen J.R."/>
            <person name="Huntemann M."/>
            <person name="Clum A."/>
            <person name="Foster B."/>
            <person name="Foster B."/>
            <person name="Roux S."/>
            <person name="Palaniappan K."/>
            <person name="Varghese N."/>
            <person name="Mukherjee S."/>
            <person name="Reddy T.B.K."/>
            <person name="Daum C."/>
            <person name="Copeland A."/>
            <person name="Chen I.A."/>
            <person name="Ivanova N.N."/>
            <person name="Kyrpides N.C."/>
            <person name="Shapiro N."/>
            <person name="Eloe-Fadrosh E.A."/>
            <person name="Pietrasiak N."/>
        </authorList>
    </citation>
    <scope>NUCLEOTIDE SEQUENCE</scope>
    <source>
        <strain evidence="2">UHER 2000/2452</strain>
    </source>
</reference>